<dbReference type="AlphaFoldDB" id="A0A8J4UNU8"/>
<proteinExistence type="predicted"/>
<evidence type="ECO:0000313" key="1">
    <source>
        <dbReference type="EMBL" id="KAF5899225.1"/>
    </source>
</evidence>
<evidence type="ECO:0000313" key="2">
    <source>
        <dbReference type="Proteomes" id="UP000727407"/>
    </source>
</evidence>
<protein>
    <submittedName>
        <fullName evidence="1">Uncharacterized protein</fullName>
    </submittedName>
</protein>
<reference evidence="1" key="1">
    <citation type="submission" date="2020-07" db="EMBL/GenBank/DDBJ databases">
        <title>Clarias magur genome sequencing, assembly and annotation.</title>
        <authorList>
            <person name="Kushwaha B."/>
            <person name="Kumar R."/>
            <person name="Das P."/>
            <person name="Joshi C.G."/>
            <person name="Kumar D."/>
            <person name="Nagpure N.S."/>
            <person name="Pandey M."/>
            <person name="Agarwal S."/>
            <person name="Srivastava S."/>
            <person name="Singh M."/>
            <person name="Sahoo L."/>
            <person name="Jayasankar P."/>
            <person name="Meher P.K."/>
            <person name="Koringa P.G."/>
            <person name="Iquebal M.A."/>
            <person name="Das S.P."/>
            <person name="Bit A."/>
            <person name="Patnaik S."/>
            <person name="Patel N."/>
            <person name="Shah T.M."/>
            <person name="Hinsu A."/>
            <person name="Jena J.K."/>
        </authorList>
    </citation>
    <scope>NUCLEOTIDE SEQUENCE</scope>
    <source>
        <strain evidence="1">CIFAMagur01</strain>
        <tissue evidence="1">Testis</tissue>
    </source>
</reference>
<comment type="caution">
    <text evidence="1">The sequence shown here is derived from an EMBL/GenBank/DDBJ whole genome shotgun (WGS) entry which is preliminary data.</text>
</comment>
<keyword evidence="2" id="KW-1185">Reference proteome</keyword>
<dbReference type="EMBL" id="QNUK01000174">
    <property type="protein sequence ID" value="KAF5899225.1"/>
    <property type="molecule type" value="Genomic_DNA"/>
</dbReference>
<feature type="non-terminal residue" evidence="1">
    <location>
        <position position="100"/>
    </location>
</feature>
<accession>A0A8J4UNU8</accession>
<dbReference type="Proteomes" id="UP000727407">
    <property type="component" value="Unassembled WGS sequence"/>
</dbReference>
<organism evidence="1 2">
    <name type="scientific">Clarias magur</name>
    <name type="common">Asian catfish</name>
    <name type="synonym">Macropteronotus magur</name>
    <dbReference type="NCBI Taxonomy" id="1594786"/>
    <lineage>
        <taxon>Eukaryota</taxon>
        <taxon>Metazoa</taxon>
        <taxon>Chordata</taxon>
        <taxon>Craniata</taxon>
        <taxon>Vertebrata</taxon>
        <taxon>Euteleostomi</taxon>
        <taxon>Actinopterygii</taxon>
        <taxon>Neopterygii</taxon>
        <taxon>Teleostei</taxon>
        <taxon>Ostariophysi</taxon>
        <taxon>Siluriformes</taxon>
        <taxon>Clariidae</taxon>
        <taxon>Clarias</taxon>
    </lineage>
</organism>
<sequence>MALFQLVPAGRGLALNHKAWPADRGVNVHSLDLCSDDHLTLSSRHARNSPTAALQLGPNLNSTPLISRIETEPQAECCGPYRSPAEIAAAGVKRKGQGRR</sequence>
<name>A0A8J4UNU8_CLAMG</name>
<gene>
    <name evidence="1" type="ORF">DAT39_011072</name>
</gene>